<dbReference type="Pfam" id="PF19672">
    <property type="entry name" value="DUF6175"/>
    <property type="match status" value="1"/>
</dbReference>
<evidence type="ECO:0000313" key="1">
    <source>
        <dbReference type="EMBL" id="KKB59385.1"/>
    </source>
</evidence>
<evidence type="ECO:0000313" key="2">
    <source>
        <dbReference type="Proteomes" id="UP000033035"/>
    </source>
</evidence>
<dbReference type="InterPro" id="IPR046173">
    <property type="entry name" value="DUF6175"/>
</dbReference>
<dbReference type="Proteomes" id="UP000033035">
    <property type="component" value="Unassembled WGS sequence"/>
</dbReference>
<comment type="caution">
    <text evidence="1">The sequence shown here is derived from an EMBL/GenBank/DDBJ whole genome shotgun (WGS) entry which is preliminary data.</text>
</comment>
<reference evidence="1 2" key="1">
    <citation type="submission" date="2013-04" db="EMBL/GenBank/DDBJ databases">
        <title>The Genome Sequence of Parabacteroides gordonii DSM 23371.</title>
        <authorList>
            <consortium name="The Broad Institute Genomics Platform"/>
            <person name="Earl A."/>
            <person name="Ward D."/>
            <person name="Feldgarden M."/>
            <person name="Gevers D."/>
            <person name="Martens E."/>
            <person name="Sakamoto M."/>
            <person name="Benno Y."/>
            <person name="Suzuki N."/>
            <person name="Matsunaga N."/>
            <person name="Koshihara K."/>
            <person name="Seki M."/>
            <person name="Komiya H."/>
            <person name="Walker B."/>
            <person name="Young S."/>
            <person name="Zeng Q."/>
            <person name="Gargeya S."/>
            <person name="Fitzgerald M."/>
            <person name="Haas B."/>
            <person name="Abouelleil A."/>
            <person name="Allen A.W."/>
            <person name="Alvarado L."/>
            <person name="Arachchi H.M."/>
            <person name="Berlin A.M."/>
            <person name="Chapman S.B."/>
            <person name="Gainer-Dewar J."/>
            <person name="Goldberg J."/>
            <person name="Griggs A."/>
            <person name="Gujja S."/>
            <person name="Hansen M."/>
            <person name="Howarth C."/>
            <person name="Imamovic A."/>
            <person name="Ireland A."/>
            <person name="Larimer J."/>
            <person name="McCowan C."/>
            <person name="Murphy C."/>
            <person name="Pearson M."/>
            <person name="Poon T.W."/>
            <person name="Priest M."/>
            <person name="Roberts A."/>
            <person name="Saif S."/>
            <person name="Shea T."/>
            <person name="Sisk P."/>
            <person name="Sykes S."/>
            <person name="Wortman J."/>
            <person name="Nusbaum C."/>
            <person name="Birren B."/>
        </authorList>
    </citation>
    <scope>NUCLEOTIDE SEQUENCE [LARGE SCALE GENOMIC DNA]</scope>
    <source>
        <strain evidence="1 2">MS-1</strain>
    </source>
</reference>
<dbReference type="RefSeq" id="WP_028726890.1">
    <property type="nucleotide sequence ID" value="NZ_KQ033919.1"/>
</dbReference>
<gene>
    <name evidence="1" type="ORF">HMPREF1536_00933</name>
</gene>
<proteinExistence type="predicted"/>
<sequence>MRAYLSFTLLLALMFCFELSAWSKKPTIMILPSNNWCNQRYFITKYFNQGTTVTIPNYSQAFQEDVELPQVISKIGELLTVMGYSLKDAEQEIKTLQVKIAEDNVTTSKTHSASLIETPLDILKRRIKSDIIIQIDWTINTTAKGNSVSFTLEAFDTYTNKRIATSTGVSKKSKKMVPILLEQAIQEHINPFDKQMDDWYTDQQENGREILLTVRCWDNWDRDLETEYNGEELTDCIQRWLDKHTVKSVYNLSDGSESFLQFEQVRIPFMNEKGKAQDARDFATDLRKYLQKEPFEITSKVIMRGLGEAIIILGEK</sequence>
<dbReference type="PATRIC" id="fig|1203610.3.peg.957"/>
<dbReference type="HOGENOM" id="CLU_878967_0_0_10"/>
<dbReference type="AlphaFoldDB" id="A0A0F5JP59"/>
<dbReference type="EMBL" id="AQHW01000005">
    <property type="protein sequence ID" value="KKB59385.1"/>
    <property type="molecule type" value="Genomic_DNA"/>
</dbReference>
<protein>
    <submittedName>
        <fullName evidence="1">Uncharacterized protein</fullName>
    </submittedName>
</protein>
<keyword evidence="2" id="KW-1185">Reference proteome</keyword>
<name>A0A0F5JP59_9BACT</name>
<organism evidence="1 2">
    <name type="scientific">Parabacteroides gordonii MS-1 = DSM 23371</name>
    <dbReference type="NCBI Taxonomy" id="1203610"/>
    <lineage>
        <taxon>Bacteria</taxon>
        <taxon>Pseudomonadati</taxon>
        <taxon>Bacteroidota</taxon>
        <taxon>Bacteroidia</taxon>
        <taxon>Bacteroidales</taxon>
        <taxon>Tannerellaceae</taxon>
        <taxon>Parabacteroides</taxon>
    </lineage>
</organism>
<accession>A0A0F5JP59</accession>
<dbReference type="STRING" id="1203610.HMPREF1536_00933"/>